<feature type="region of interest" description="Disordered" evidence="5">
    <location>
        <begin position="1"/>
        <end position="21"/>
    </location>
</feature>
<dbReference type="PANTHER" id="PTHR43317:SF1">
    <property type="entry name" value="THERMOSPERMINE SYNTHASE ACAULIS5"/>
    <property type="match status" value="1"/>
</dbReference>
<organism evidence="7 8">
    <name type="scientific">Sphaerotilus mobilis</name>
    <dbReference type="NCBI Taxonomy" id="47994"/>
    <lineage>
        <taxon>Bacteria</taxon>
        <taxon>Pseudomonadati</taxon>
        <taxon>Pseudomonadota</taxon>
        <taxon>Betaproteobacteria</taxon>
        <taxon>Burkholderiales</taxon>
        <taxon>Sphaerotilaceae</taxon>
        <taxon>Sphaerotilus</taxon>
    </lineage>
</organism>
<evidence type="ECO:0000313" key="7">
    <source>
        <dbReference type="EMBL" id="RZS57183.1"/>
    </source>
</evidence>
<dbReference type="Proteomes" id="UP000293433">
    <property type="component" value="Unassembled WGS sequence"/>
</dbReference>
<dbReference type="InterPro" id="IPR029063">
    <property type="entry name" value="SAM-dependent_MTases_sf"/>
</dbReference>
<dbReference type="OrthoDB" id="117774at2"/>
<keyword evidence="2 4" id="KW-0808">Transferase</keyword>
<evidence type="ECO:0000313" key="8">
    <source>
        <dbReference type="Proteomes" id="UP000293433"/>
    </source>
</evidence>
<dbReference type="Gene3D" id="3.40.50.150">
    <property type="entry name" value="Vaccinia Virus protein VP39"/>
    <property type="match status" value="1"/>
</dbReference>
<name>A0A4Q7LRZ4_9BURK</name>
<dbReference type="CDD" id="cd02440">
    <property type="entry name" value="AdoMet_MTases"/>
    <property type="match status" value="1"/>
</dbReference>
<dbReference type="InterPro" id="IPR030374">
    <property type="entry name" value="PABS"/>
</dbReference>
<evidence type="ECO:0000256" key="1">
    <source>
        <dbReference type="ARBA" id="ARBA00007867"/>
    </source>
</evidence>
<gene>
    <name evidence="7" type="ORF">EV685_1751</name>
</gene>
<feature type="active site" description="Proton acceptor" evidence="4">
    <location>
        <position position="154"/>
    </location>
</feature>
<proteinExistence type="inferred from homology"/>
<sequence>MSEPLEPRPRSRRASKPPEASVSEFDGVRYLHLGHTPWVQGALRVRKPKVIELEYVRRMMAWLLLHDPQRWDADTAELHTAQLGLGAATLTRYCHGELGLRTTAVELNPQVIAACRQWFRLPANDDRLTVVYGDAGDWVRDPANAGTVDALCVDLYDHQAAAPVLDDLDFYAACHACLAPGGVLSVNLFGRSSKFARSARRIEAVFAEAGGSARVVAATEEGNTIVLALQGAEWPDAAVLADRARVIEARTGLDAPLWTRLLRRVPAERAARAKAADTRVDADAVADAGARAGADAGAP</sequence>
<dbReference type="SUPFAM" id="SSF53335">
    <property type="entry name" value="S-adenosyl-L-methionine-dependent methyltransferases"/>
    <property type="match status" value="1"/>
</dbReference>
<dbReference type="PROSITE" id="PS51006">
    <property type="entry name" value="PABS_2"/>
    <property type="match status" value="1"/>
</dbReference>
<evidence type="ECO:0000256" key="4">
    <source>
        <dbReference type="PROSITE-ProRule" id="PRU00354"/>
    </source>
</evidence>
<dbReference type="Pfam" id="PF01564">
    <property type="entry name" value="Spermine_synth"/>
    <property type="match status" value="1"/>
</dbReference>
<dbReference type="PANTHER" id="PTHR43317">
    <property type="entry name" value="THERMOSPERMINE SYNTHASE ACAULIS5"/>
    <property type="match status" value="1"/>
</dbReference>
<keyword evidence="3 4" id="KW-0620">Polyamine biosynthesis</keyword>
<protein>
    <submittedName>
        <fullName evidence="7">Spermine/spermidine synthase</fullName>
    </submittedName>
</protein>
<dbReference type="EMBL" id="SGWV01000008">
    <property type="protein sequence ID" value="RZS57183.1"/>
    <property type="molecule type" value="Genomic_DNA"/>
</dbReference>
<dbReference type="GO" id="GO:0006596">
    <property type="term" value="P:polyamine biosynthetic process"/>
    <property type="evidence" value="ECO:0007669"/>
    <property type="project" value="UniProtKB-UniRule"/>
</dbReference>
<accession>A0A4Q7LRZ4</accession>
<evidence type="ECO:0000256" key="3">
    <source>
        <dbReference type="ARBA" id="ARBA00023115"/>
    </source>
</evidence>
<dbReference type="AlphaFoldDB" id="A0A4Q7LRZ4"/>
<evidence type="ECO:0000256" key="5">
    <source>
        <dbReference type="SAM" id="MobiDB-lite"/>
    </source>
</evidence>
<keyword evidence="8" id="KW-1185">Reference proteome</keyword>
<dbReference type="GO" id="GO:0016740">
    <property type="term" value="F:transferase activity"/>
    <property type="evidence" value="ECO:0007669"/>
    <property type="project" value="UniProtKB-UniRule"/>
</dbReference>
<evidence type="ECO:0000259" key="6">
    <source>
        <dbReference type="PROSITE" id="PS51006"/>
    </source>
</evidence>
<evidence type="ECO:0000256" key="2">
    <source>
        <dbReference type="ARBA" id="ARBA00022679"/>
    </source>
</evidence>
<feature type="domain" description="PABS" evidence="6">
    <location>
        <begin position="101"/>
        <end position="242"/>
    </location>
</feature>
<dbReference type="RefSeq" id="WP_130481587.1">
    <property type="nucleotide sequence ID" value="NZ_SGWV01000008.1"/>
</dbReference>
<comment type="caution">
    <text evidence="7">The sequence shown here is derived from an EMBL/GenBank/DDBJ whole genome shotgun (WGS) entry which is preliminary data.</text>
</comment>
<comment type="similarity">
    <text evidence="1">Belongs to the spermidine/spermine synthase family.</text>
</comment>
<reference evidence="7 8" key="1">
    <citation type="submission" date="2019-02" db="EMBL/GenBank/DDBJ databases">
        <title>Genomic Encyclopedia of Type Strains, Phase IV (KMG-IV): sequencing the most valuable type-strain genomes for metagenomic binning, comparative biology and taxonomic classification.</title>
        <authorList>
            <person name="Goeker M."/>
        </authorList>
    </citation>
    <scope>NUCLEOTIDE SEQUENCE [LARGE SCALE GENOMIC DNA]</scope>
    <source>
        <strain evidence="7 8">DSM 10617</strain>
    </source>
</reference>